<accession>A0A1J7H083</accession>
<evidence type="ECO:0000256" key="5">
    <source>
        <dbReference type="ARBA" id="ARBA00023453"/>
    </source>
</evidence>
<dbReference type="Proteomes" id="UP000188354">
    <property type="component" value="Chromosome LG17"/>
</dbReference>
<gene>
    <name evidence="6" type="ORF">TanjilG_07673</name>
</gene>
<keyword evidence="2" id="KW-0489">Methyltransferase</keyword>
<evidence type="ECO:0000256" key="2">
    <source>
        <dbReference type="ARBA" id="ARBA00022603"/>
    </source>
</evidence>
<dbReference type="PANTHER" id="PTHR10509:SF63">
    <property type="entry name" value="CAFFEOYL-COA 3-O-METHYLTRANSFERASE"/>
    <property type="match status" value="1"/>
</dbReference>
<dbReference type="PANTHER" id="PTHR10509">
    <property type="entry name" value="O-METHYLTRANSFERASE-RELATED"/>
    <property type="match status" value="1"/>
</dbReference>
<dbReference type="Gene3D" id="3.40.50.150">
    <property type="entry name" value="Vaccinia Virus protein VP39"/>
    <property type="match status" value="1"/>
</dbReference>
<dbReference type="STRING" id="3871.A0A1J7H083"/>
<dbReference type="GO" id="GO:0032259">
    <property type="term" value="P:methylation"/>
    <property type="evidence" value="ECO:0007669"/>
    <property type="project" value="UniProtKB-KW"/>
</dbReference>
<organism evidence="6 7">
    <name type="scientific">Lupinus angustifolius</name>
    <name type="common">Narrow-leaved blue lupine</name>
    <dbReference type="NCBI Taxonomy" id="3871"/>
    <lineage>
        <taxon>Eukaryota</taxon>
        <taxon>Viridiplantae</taxon>
        <taxon>Streptophyta</taxon>
        <taxon>Embryophyta</taxon>
        <taxon>Tracheophyta</taxon>
        <taxon>Spermatophyta</taxon>
        <taxon>Magnoliopsida</taxon>
        <taxon>eudicotyledons</taxon>
        <taxon>Gunneridae</taxon>
        <taxon>Pentapetalae</taxon>
        <taxon>rosids</taxon>
        <taxon>fabids</taxon>
        <taxon>Fabales</taxon>
        <taxon>Fabaceae</taxon>
        <taxon>Papilionoideae</taxon>
        <taxon>50 kb inversion clade</taxon>
        <taxon>genistoids sensu lato</taxon>
        <taxon>core genistoids</taxon>
        <taxon>Genisteae</taxon>
        <taxon>Lupinus</taxon>
    </lineage>
</organism>
<keyword evidence="4" id="KW-0949">S-adenosyl-L-methionine</keyword>
<dbReference type="InterPro" id="IPR002935">
    <property type="entry name" value="SAM_O-MeTrfase"/>
</dbReference>
<dbReference type="Gramene" id="OIV93770">
    <property type="protein sequence ID" value="OIV93770"/>
    <property type="gene ID" value="TanjilG_07673"/>
</dbReference>
<dbReference type="GO" id="GO:0008757">
    <property type="term" value="F:S-adenosylmethionine-dependent methyltransferase activity"/>
    <property type="evidence" value="ECO:0007669"/>
    <property type="project" value="TreeGrafter"/>
</dbReference>
<comment type="similarity">
    <text evidence="5">Belongs to the class I-like SAM-binding methyltransferase superfamily. Cation-dependent O-methyltransferase family.</text>
</comment>
<evidence type="ECO:0000256" key="1">
    <source>
        <dbReference type="ARBA" id="ARBA00002334"/>
    </source>
</evidence>
<dbReference type="SUPFAM" id="SSF53335">
    <property type="entry name" value="S-adenosyl-L-methionine-dependent methyltransferases"/>
    <property type="match status" value="1"/>
</dbReference>
<dbReference type="InterPro" id="IPR050362">
    <property type="entry name" value="Cation-dep_OMT"/>
</dbReference>
<dbReference type="InterPro" id="IPR029063">
    <property type="entry name" value="SAM-dependent_MTases_sf"/>
</dbReference>
<evidence type="ECO:0008006" key="8">
    <source>
        <dbReference type="Google" id="ProtNLM"/>
    </source>
</evidence>
<dbReference type="Pfam" id="PF01596">
    <property type="entry name" value="Methyltransf_3"/>
    <property type="match status" value="1"/>
</dbReference>
<dbReference type="OMA" id="CANIMKI"/>
<evidence type="ECO:0000256" key="3">
    <source>
        <dbReference type="ARBA" id="ARBA00022679"/>
    </source>
</evidence>
<sequence>MDVNREYYELGLPIIQKAGVEHKIDFREGPALPLLDQMLKDEKKKGSFDFVFVDADKNNYLNYHKRVIELVKIGGVIGYDNTLWCGSVVAPPNAPLKGYIKQFRGDIMELNNYLANDSRIEICQIPIGDGVTLCRRII</sequence>
<dbReference type="PROSITE" id="PS51682">
    <property type="entry name" value="SAM_OMT_I"/>
    <property type="match status" value="1"/>
</dbReference>
<comment type="function">
    <text evidence="1">Methylates caffeoyl-CoA to feruloyl-CoA and 5-hydroxyferuloyl-CoA to sinapoyl-CoA. Plays a role in the synthesis of feruloylated polysaccharides. Involved in the reinforcement of the plant cell wall. Also involved in the responding to wounding or pathogen challenge by the increased formation of cell wall-bound ferulic acid polymers.</text>
</comment>
<dbReference type="AlphaFoldDB" id="A0A1J7H083"/>
<reference evidence="6 7" key="1">
    <citation type="journal article" date="2017" name="Plant Biotechnol. J.">
        <title>A comprehensive draft genome sequence for lupin (Lupinus angustifolius), an emerging health food: insights into plant-microbe interactions and legume evolution.</title>
        <authorList>
            <person name="Hane J.K."/>
            <person name="Ming Y."/>
            <person name="Kamphuis L.G."/>
            <person name="Nelson M.N."/>
            <person name="Garg G."/>
            <person name="Atkins C.A."/>
            <person name="Bayer P.E."/>
            <person name="Bravo A."/>
            <person name="Bringans S."/>
            <person name="Cannon S."/>
            <person name="Edwards D."/>
            <person name="Foley R."/>
            <person name="Gao L.L."/>
            <person name="Harrison M.J."/>
            <person name="Huang W."/>
            <person name="Hurgobin B."/>
            <person name="Li S."/>
            <person name="Liu C.W."/>
            <person name="McGrath A."/>
            <person name="Morahan G."/>
            <person name="Murray J."/>
            <person name="Weller J."/>
            <person name="Jian J."/>
            <person name="Singh K.B."/>
        </authorList>
    </citation>
    <scope>NUCLEOTIDE SEQUENCE [LARGE SCALE GENOMIC DNA]</scope>
    <source>
        <strain evidence="7">cv. Tanjil</strain>
        <tissue evidence="6">Whole plant</tissue>
    </source>
</reference>
<evidence type="ECO:0000313" key="7">
    <source>
        <dbReference type="Proteomes" id="UP000188354"/>
    </source>
</evidence>
<keyword evidence="7" id="KW-1185">Reference proteome</keyword>
<keyword evidence="3" id="KW-0808">Transferase</keyword>
<evidence type="ECO:0000256" key="4">
    <source>
        <dbReference type="ARBA" id="ARBA00022691"/>
    </source>
</evidence>
<evidence type="ECO:0000313" key="6">
    <source>
        <dbReference type="EMBL" id="OIV93770.1"/>
    </source>
</evidence>
<dbReference type="GO" id="GO:0008171">
    <property type="term" value="F:O-methyltransferase activity"/>
    <property type="evidence" value="ECO:0007669"/>
    <property type="project" value="InterPro"/>
</dbReference>
<protein>
    <recommendedName>
        <fullName evidence="8">Caffeoyl-CoA O-methyltransferase</fullName>
    </recommendedName>
</protein>
<proteinExistence type="inferred from homology"/>
<name>A0A1J7H083_LUPAN</name>
<dbReference type="EMBL" id="CM007377">
    <property type="protein sequence ID" value="OIV93770.1"/>
    <property type="molecule type" value="Genomic_DNA"/>
</dbReference>